<protein>
    <submittedName>
        <fullName evidence="3">CbiX/SirB N-terminal domain-containing protein</fullName>
    </submittedName>
</protein>
<organism evidence="3 4">
    <name type="scientific">Nannocystis pusilla</name>
    <dbReference type="NCBI Taxonomy" id="889268"/>
    <lineage>
        <taxon>Bacteria</taxon>
        <taxon>Pseudomonadati</taxon>
        <taxon>Myxococcota</taxon>
        <taxon>Polyangia</taxon>
        <taxon>Nannocystales</taxon>
        <taxon>Nannocystaceae</taxon>
        <taxon>Nannocystis</taxon>
    </lineage>
</organism>
<dbReference type="SUPFAM" id="SSF53800">
    <property type="entry name" value="Chelatase"/>
    <property type="match status" value="1"/>
</dbReference>
<dbReference type="EMBL" id="JAIRAU010000015">
    <property type="protein sequence ID" value="MBZ5710298.1"/>
    <property type="molecule type" value="Genomic_DNA"/>
</dbReference>
<sequence length="133" mass="14035">MSAPRSGQAVALLAHGSPDPEWLRPVEQIAGRLRVLAPELSIAIATLEHGPALADVIARLEEAGVRRVVVVPVFLSGGGRHMRRDVPELVARIQREHEGLEIALGGDALATDPLVLDALAAAALRRVELSSPA</sequence>
<comment type="caution">
    <text evidence="3">The sequence shown here is derived from an EMBL/GenBank/DDBJ whole genome shotgun (WGS) entry which is preliminary data.</text>
</comment>
<dbReference type="PANTHER" id="PTHR33542:SF5">
    <property type="entry name" value="FERROCHELATASE CHE1"/>
    <property type="match status" value="1"/>
</dbReference>
<dbReference type="Pfam" id="PF01903">
    <property type="entry name" value="CbiX"/>
    <property type="match status" value="1"/>
</dbReference>
<dbReference type="InterPro" id="IPR002762">
    <property type="entry name" value="CbiX-like"/>
</dbReference>
<dbReference type="PANTHER" id="PTHR33542">
    <property type="entry name" value="SIROHYDROCHLORIN FERROCHELATASE, CHLOROPLASTIC"/>
    <property type="match status" value="1"/>
</dbReference>
<keyword evidence="2" id="KW-0456">Lyase</keyword>
<gene>
    <name evidence="3" type="ORF">K7C98_13630</name>
</gene>
<proteinExistence type="predicted"/>
<accession>A0ABS7TPZ5</accession>
<dbReference type="CDD" id="cd03416">
    <property type="entry name" value="CbiX_SirB_N"/>
    <property type="match status" value="1"/>
</dbReference>
<reference evidence="3" key="1">
    <citation type="submission" date="2021-08" db="EMBL/GenBank/DDBJ databases">
        <authorList>
            <person name="Stevens D.C."/>
        </authorList>
    </citation>
    <scope>NUCLEOTIDE SEQUENCE</scope>
    <source>
        <strain evidence="3">DSM 53165</strain>
    </source>
</reference>
<evidence type="ECO:0000256" key="2">
    <source>
        <dbReference type="ARBA" id="ARBA00023239"/>
    </source>
</evidence>
<dbReference type="Gene3D" id="3.40.50.1400">
    <property type="match status" value="1"/>
</dbReference>
<keyword evidence="4" id="KW-1185">Reference proteome</keyword>
<dbReference type="InterPro" id="IPR050963">
    <property type="entry name" value="Sirohydro_Cobaltochel/CbiX"/>
</dbReference>
<name>A0ABS7TPZ5_9BACT</name>
<evidence type="ECO:0000313" key="3">
    <source>
        <dbReference type="EMBL" id="MBZ5710298.1"/>
    </source>
</evidence>
<dbReference type="RefSeq" id="WP_224192066.1">
    <property type="nucleotide sequence ID" value="NZ_JAIRAU010000015.1"/>
</dbReference>
<evidence type="ECO:0000313" key="4">
    <source>
        <dbReference type="Proteomes" id="UP001139031"/>
    </source>
</evidence>
<dbReference type="Proteomes" id="UP001139031">
    <property type="component" value="Unassembled WGS sequence"/>
</dbReference>
<keyword evidence="1" id="KW-0479">Metal-binding</keyword>
<evidence type="ECO:0000256" key="1">
    <source>
        <dbReference type="ARBA" id="ARBA00022723"/>
    </source>
</evidence>